<comment type="caution">
    <text evidence="2">The sequence shown here is derived from an EMBL/GenBank/DDBJ whole genome shotgun (WGS) entry which is preliminary data.</text>
</comment>
<evidence type="ECO:0000313" key="3">
    <source>
        <dbReference type="Proteomes" id="UP000814176"/>
    </source>
</evidence>
<feature type="compositionally biased region" description="Low complexity" evidence="1">
    <location>
        <begin position="172"/>
        <end position="186"/>
    </location>
</feature>
<feature type="compositionally biased region" description="Basic residues" evidence="1">
    <location>
        <begin position="194"/>
        <end position="205"/>
    </location>
</feature>
<gene>
    <name evidence="2" type="ORF">C8Q71DRAFT_199636</name>
</gene>
<evidence type="ECO:0000313" key="2">
    <source>
        <dbReference type="EMBL" id="KAH9842349.1"/>
    </source>
</evidence>
<feature type="compositionally biased region" description="Basic residues" evidence="1">
    <location>
        <begin position="162"/>
        <end position="171"/>
    </location>
</feature>
<proteinExistence type="predicted"/>
<name>A0ABQ8KUY9_9APHY</name>
<sequence length="378" mass="40121">MSSRIASPGIRSPSSTTSYDYISARSAAGSTSWADSFGTVSDGFYSDEEEVLYRVSSLSSSIVSGMVSQHGLTSGARSPAVFSDGDYIVMSRARSPASSDATSSDSRGEIEAELSAAISTLSISRGPTNAPTLTTPTATRFNLHRALGMHPVHSAGPTVQPRKFKKLKAKKIAAAQREQAPAPADANYSDKKDKGKKRKERRKAQRLAEKAAASASPPAFTQAIEATEAGLGERPIVDDVSEAGDLAVTGAYEDAVSFINSFLSNPTAKSGAVHLRLLQALIVELGLCPSAFSAASPLSFPSLPSLPHSMRAAKALLKSQVFLNVRDYLAVRSQGLDALRRVMHRDRSSLMREIRSGKKMPVKAVKDAGLNVLLVTCH</sequence>
<dbReference type="GeneID" id="71997677"/>
<dbReference type="EMBL" id="JADCUA010000002">
    <property type="protein sequence ID" value="KAH9842349.1"/>
    <property type="molecule type" value="Genomic_DNA"/>
</dbReference>
<keyword evidence="3" id="KW-1185">Reference proteome</keyword>
<protein>
    <submittedName>
        <fullName evidence="2">Uncharacterized protein</fullName>
    </submittedName>
</protein>
<evidence type="ECO:0000256" key="1">
    <source>
        <dbReference type="SAM" id="MobiDB-lite"/>
    </source>
</evidence>
<dbReference type="Proteomes" id="UP000814176">
    <property type="component" value="Unassembled WGS sequence"/>
</dbReference>
<accession>A0ABQ8KUY9</accession>
<organism evidence="2 3">
    <name type="scientific">Rhodofomes roseus</name>
    <dbReference type="NCBI Taxonomy" id="34475"/>
    <lineage>
        <taxon>Eukaryota</taxon>
        <taxon>Fungi</taxon>
        <taxon>Dikarya</taxon>
        <taxon>Basidiomycota</taxon>
        <taxon>Agaricomycotina</taxon>
        <taxon>Agaricomycetes</taxon>
        <taxon>Polyporales</taxon>
        <taxon>Rhodofomes</taxon>
    </lineage>
</organism>
<feature type="compositionally biased region" description="Low complexity" evidence="1">
    <location>
        <begin position="210"/>
        <end position="219"/>
    </location>
</feature>
<reference evidence="2 3" key="1">
    <citation type="journal article" date="2021" name="Environ. Microbiol.">
        <title>Gene family expansions and transcriptome signatures uncover fungal adaptations to wood decay.</title>
        <authorList>
            <person name="Hage H."/>
            <person name="Miyauchi S."/>
            <person name="Viragh M."/>
            <person name="Drula E."/>
            <person name="Min B."/>
            <person name="Chaduli D."/>
            <person name="Navarro D."/>
            <person name="Favel A."/>
            <person name="Norest M."/>
            <person name="Lesage-Meessen L."/>
            <person name="Balint B."/>
            <person name="Merenyi Z."/>
            <person name="de Eugenio L."/>
            <person name="Morin E."/>
            <person name="Martinez A.T."/>
            <person name="Baldrian P."/>
            <person name="Stursova M."/>
            <person name="Martinez M.J."/>
            <person name="Novotny C."/>
            <person name="Magnuson J.K."/>
            <person name="Spatafora J.W."/>
            <person name="Maurice S."/>
            <person name="Pangilinan J."/>
            <person name="Andreopoulos W."/>
            <person name="LaButti K."/>
            <person name="Hundley H."/>
            <person name="Na H."/>
            <person name="Kuo A."/>
            <person name="Barry K."/>
            <person name="Lipzen A."/>
            <person name="Henrissat B."/>
            <person name="Riley R."/>
            <person name="Ahrendt S."/>
            <person name="Nagy L.G."/>
            <person name="Grigoriev I.V."/>
            <person name="Martin F."/>
            <person name="Rosso M.N."/>
        </authorList>
    </citation>
    <scope>NUCLEOTIDE SEQUENCE [LARGE SCALE GENOMIC DNA]</scope>
    <source>
        <strain evidence="2 3">CIRM-BRFM 1785</strain>
    </source>
</reference>
<feature type="region of interest" description="Disordered" evidence="1">
    <location>
        <begin position="152"/>
        <end position="219"/>
    </location>
</feature>
<dbReference type="RefSeq" id="XP_047783396.1">
    <property type="nucleotide sequence ID" value="XM_047916945.1"/>
</dbReference>